<comment type="caution">
    <text evidence="1">The sequence shown here is derived from an EMBL/GenBank/DDBJ whole genome shotgun (WGS) entry which is preliminary data.</text>
</comment>
<evidence type="ECO:0000313" key="2">
    <source>
        <dbReference type="Proteomes" id="UP001286456"/>
    </source>
</evidence>
<evidence type="ECO:0000313" key="1">
    <source>
        <dbReference type="EMBL" id="KAK3337172.1"/>
    </source>
</evidence>
<keyword evidence="2" id="KW-1185">Reference proteome</keyword>
<reference evidence="1" key="1">
    <citation type="journal article" date="2023" name="Mol. Phylogenet. Evol.">
        <title>Genome-scale phylogeny and comparative genomics of the fungal order Sordariales.</title>
        <authorList>
            <person name="Hensen N."/>
            <person name="Bonometti L."/>
            <person name="Westerberg I."/>
            <person name="Brannstrom I.O."/>
            <person name="Guillou S."/>
            <person name="Cros-Aarteil S."/>
            <person name="Calhoun S."/>
            <person name="Haridas S."/>
            <person name="Kuo A."/>
            <person name="Mondo S."/>
            <person name="Pangilinan J."/>
            <person name="Riley R."/>
            <person name="LaButti K."/>
            <person name="Andreopoulos B."/>
            <person name="Lipzen A."/>
            <person name="Chen C."/>
            <person name="Yan M."/>
            <person name="Daum C."/>
            <person name="Ng V."/>
            <person name="Clum A."/>
            <person name="Steindorff A."/>
            <person name="Ohm R.A."/>
            <person name="Martin F."/>
            <person name="Silar P."/>
            <person name="Natvig D.O."/>
            <person name="Lalanne C."/>
            <person name="Gautier V."/>
            <person name="Ament-Velasquez S.L."/>
            <person name="Kruys A."/>
            <person name="Hutchinson M.I."/>
            <person name="Powell A.J."/>
            <person name="Barry K."/>
            <person name="Miller A.N."/>
            <person name="Grigoriev I.V."/>
            <person name="Debuchy R."/>
            <person name="Gladieux P."/>
            <person name="Hiltunen Thoren M."/>
            <person name="Johannesson H."/>
        </authorList>
    </citation>
    <scope>NUCLEOTIDE SEQUENCE</scope>
    <source>
        <strain evidence="1">SMH4131-1</strain>
    </source>
</reference>
<proteinExistence type="predicted"/>
<organism evidence="1 2">
    <name type="scientific">Cercophora scortea</name>
    <dbReference type="NCBI Taxonomy" id="314031"/>
    <lineage>
        <taxon>Eukaryota</taxon>
        <taxon>Fungi</taxon>
        <taxon>Dikarya</taxon>
        <taxon>Ascomycota</taxon>
        <taxon>Pezizomycotina</taxon>
        <taxon>Sordariomycetes</taxon>
        <taxon>Sordariomycetidae</taxon>
        <taxon>Sordariales</taxon>
        <taxon>Lasiosphaeriaceae</taxon>
        <taxon>Cercophora</taxon>
    </lineage>
</organism>
<dbReference type="Proteomes" id="UP001286456">
    <property type="component" value="Unassembled WGS sequence"/>
</dbReference>
<sequence>MQTANTRYNSPISFFGKSSHICNWAFFNSSHQTGGTQRLTLRYLISAECVVRQAGCKARLEIKKLYRDMGLLKNDEEHMEHYDARMIGCLNELEWETKDLDPINFKAMGMGLLPILMERARGAYTHLDRGGNGGSWRRDVLQFVTELDNIARASDPRGQAGSNKCGTCEGCRGPRRCVFAGRVGADGVLWGCGRCGVCVDKDPRLRRDDGRLHEIYEG</sequence>
<name>A0AAE0MLR7_9PEZI</name>
<dbReference type="AlphaFoldDB" id="A0AAE0MLR7"/>
<dbReference type="EMBL" id="JAUEPO010000001">
    <property type="protein sequence ID" value="KAK3337172.1"/>
    <property type="molecule type" value="Genomic_DNA"/>
</dbReference>
<reference evidence="1" key="2">
    <citation type="submission" date="2023-06" db="EMBL/GenBank/DDBJ databases">
        <authorList>
            <consortium name="Lawrence Berkeley National Laboratory"/>
            <person name="Haridas S."/>
            <person name="Hensen N."/>
            <person name="Bonometti L."/>
            <person name="Westerberg I."/>
            <person name="Brannstrom I.O."/>
            <person name="Guillou S."/>
            <person name="Cros-Aarteil S."/>
            <person name="Calhoun S."/>
            <person name="Kuo A."/>
            <person name="Mondo S."/>
            <person name="Pangilinan J."/>
            <person name="Riley R."/>
            <person name="Labutti K."/>
            <person name="Andreopoulos B."/>
            <person name="Lipzen A."/>
            <person name="Chen C."/>
            <person name="Yanf M."/>
            <person name="Daum C."/>
            <person name="Ng V."/>
            <person name="Clum A."/>
            <person name="Steindorff A."/>
            <person name="Ohm R."/>
            <person name="Martin F."/>
            <person name="Silar P."/>
            <person name="Natvig D."/>
            <person name="Lalanne C."/>
            <person name="Gautier V."/>
            <person name="Ament-Velasquez S.L."/>
            <person name="Kruys A."/>
            <person name="Hutchinson M.I."/>
            <person name="Powell A.J."/>
            <person name="Barry K."/>
            <person name="Miller A.N."/>
            <person name="Grigoriev I.V."/>
            <person name="Debuchy R."/>
            <person name="Gladieux P."/>
            <person name="Thoren M.H."/>
            <person name="Johannesson H."/>
        </authorList>
    </citation>
    <scope>NUCLEOTIDE SEQUENCE</scope>
    <source>
        <strain evidence="1">SMH4131-1</strain>
    </source>
</reference>
<gene>
    <name evidence="1" type="ORF">B0T19DRAFT_411708</name>
</gene>
<accession>A0AAE0MLR7</accession>
<protein>
    <submittedName>
        <fullName evidence="1">Uncharacterized protein</fullName>
    </submittedName>
</protein>